<evidence type="ECO:0000256" key="1">
    <source>
        <dbReference type="SAM" id="SignalP"/>
    </source>
</evidence>
<accession>A0A183CRV6</accession>
<dbReference type="AlphaFoldDB" id="A0A183CRV6"/>
<keyword evidence="1" id="KW-0732">Signal</keyword>
<feature type="signal peptide" evidence="1">
    <location>
        <begin position="1"/>
        <end position="20"/>
    </location>
</feature>
<organism evidence="2 3">
    <name type="scientific">Globodera pallida</name>
    <name type="common">Potato cyst nematode worm</name>
    <name type="synonym">Heterodera pallida</name>
    <dbReference type="NCBI Taxonomy" id="36090"/>
    <lineage>
        <taxon>Eukaryota</taxon>
        <taxon>Metazoa</taxon>
        <taxon>Ecdysozoa</taxon>
        <taxon>Nematoda</taxon>
        <taxon>Chromadorea</taxon>
        <taxon>Rhabditida</taxon>
        <taxon>Tylenchina</taxon>
        <taxon>Tylenchomorpha</taxon>
        <taxon>Tylenchoidea</taxon>
        <taxon>Heteroderidae</taxon>
        <taxon>Heteroderinae</taxon>
        <taxon>Globodera</taxon>
    </lineage>
</organism>
<protein>
    <submittedName>
        <fullName evidence="3">Secreted protein</fullName>
    </submittedName>
</protein>
<dbReference type="WBParaSite" id="GPLIN_001561400">
    <property type="protein sequence ID" value="GPLIN_001561400"/>
    <property type="gene ID" value="GPLIN_001561400"/>
</dbReference>
<evidence type="ECO:0000313" key="3">
    <source>
        <dbReference type="WBParaSite" id="GPLIN_001561400"/>
    </source>
</evidence>
<name>A0A183CRV6_GLOPA</name>
<feature type="chain" id="PRO_5008147904" evidence="1">
    <location>
        <begin position="21"/>
        <end position="122"/>
    </location>
</feature>
<evidence type="ECO:0000313" key="2">
    <source>
        <dbReference type="Proteomes" id="UP000050741"/>
    </source>
</evidence>
<sequence>MRVLLMLLAALLHATSTVNSLKCWDGISLKAKAPSKPEEVNDNWKLSECPAGIKHCFKFTCPLDTEDVREMSPGETVPDGTVGTMTFKGCLATEGGKCDIPNEINGRNMGKVQKKCGISCCT</sequence>
<reference evidence="3" key="2">
    <citation type="submission" date="2016-06" db="UniProtKB">
        <authorList>
            <consortium name="WormBaseParasite"/>
        </authorList>
    </citation>
    <scope>IDENTIFICATION</scope>
</reference>
<dbReference type="Proteomes" id="UP000050741">
    <property type="component" value="Unassembled WGS sequence"/>
</dbReference>
<proteinExistence type="predicted"/>
<keyword evidence="2" id="KW-1185">Reference proteome</keyword>
<reference evidence="2" key="1">
    <citation type="submission" date="2014-05" db="EMBL/GenBank/DDBJ databases">
        <title>The genome and life-stage specific transcriptomes of Globodera pallida elucidate key aspects of plant parasitism by a cyst nematode.</title>
        <authorList>
            <person name="Cotton J.A."/>
            <person name="Lilley C.J."/>
            <person name="Jones L.M."/>
            <person name="Kikuchi T."/>
            <person name="Reid A.J."/>
            <person name="Thorpe P."/>
            <person name="Tsai I.J."/>
            <person name="Beasley H."/>
            <person name="Blok V."/>
            <person name="Cock P.J.A."/>
            <person name="Van den Akker S.E."/>
            <person name="Holroyd N."/>
            <person name="Hunt M."/>
            <person name="Mantelin S."/>
            <person name="Naghra H."/>
            <person name="Pain A."/>
            <person name="Palomares-Rius J.E."/>
            <person name="Zarowiecki M."/>
            <person name="Berriman M."/>
            <person name="Jones J.T."/>
            <person name="Urwin P.E."/>
        </authorList>
    </citation>
    <scope>NUCLEOTIDE SEQUENCE [LARGE SCALE GENOMIC DNA]</scope>
    <source>
        <strain evidence="2">Lindley</strain>
    </source>
</reference>